<dbReference type="SUPFAM" id="SSF116734">
    <property type="entry name" value="DNA methylase specificity domain"/>
    <property type="match status" value="2"/>
</dbReference>
<evidence type="ECO:0000256" key="2">
    <source>
        <dbReference type="ARBA" id="ARBA00022747"/>
    </source>
</evidence>
<sequence>MSREMKDSGISWIGEIPSDWRIGHLKRLARIKTGSTPSRSVEEYYSEKSGLPWIKPENLNSYDSVENTAEYLTAEGRVAGTVFPQNTVFACCIASIGKIGYSNIEASCNQQINGLIYNDLINWKYGFYSNVAANNEYLARANSSVQFILNSTNQGYIQMPIPSIAEQEIISTFLDSKCAAIDQVIQKQKDIVNKLMEYKQSTITQAVTKGLNPNVKMKDSEIDWIRRIPESWDIIPLKVLFKENKKRNTDLTNSNLLSLSYGRIIQKNIDSNFGLLPDNFSKYTIVNDGDIVLRLTDLQNDHKSLRTGLVTQSGIITSAYVTLTPKKKLCSRYFHYLLHSYDIQKVFYTMGEGIRQSLSYDELSRNIRLIMPSFKEQQSIANYLDSKCLAIDESIKRSNKIIQKLEEYKKALIYNAVTGKIDCRNA</sequence>
<dbReference type="RefSeq" id="WP_168930639.1">
    <property type="nucleotide sequence ID" value="NZ_JABAFV010000005.1"/>
</dbReference>
<dbReference type="PANTHER" id="PTHR30408:SF12">
    <property type="entry name" value="TYPE I RESTRICTION ENZYME MJAVIII SPECIFICITY SUBUNIT"/>
    <property type="match status" value="1"/>
</dbReference>
<dbReference type="Gene3D" id="3.90.220.20">
    <property type="entry name" value="DNA methylase specificity domains"/>
    <property type="match status" value="2"/>
</dbReference>
<dbReference type="Proteomes" id="UP000588071">
    <property type="component" value="Unassembled WGS sequence"/>
</dbReference>
<keyword evidence="5" id="KW-0255">Endonuclease</keyword>
<comment type="similarity">
    <text evidence="1">Belongs to the type-I restriction system S methylase family.</text>
</comment>
<dbReference type="InterPro" id="IPR052021">
    <property type="entry name" value="Type-I_RS_S_subunit"/>
</dbReference>
<accession>A0A7X9NLC5</accession>
<evidence type="ECO:0000313" key="5">
    <source>
        <dbReference type="EMBL" id="NME49520.1"/>
    </source>
</evidence>
<keyword evidence="5" id="KW-0540">Nuclease</keyword>
<evidence type="ECO:0000256" key="3">
    <source>
        <dbReference type="ARBA" id="ARBA00023125"/>
    </source>
</evidence>
<reference evidence="5 6" key="1">
    <citation type="submission" date="2020-04" db="EMBL/GenBank/DDBJ databases">
        <authorList>
            <person name="Hitch T.C.A."/>
            <person name="Wylensek D."/>
            <person name="Clavel T."/>
        </authorList>
    </citation>
    <scope>NUCLEOTIDE SEQUENCE [LARGE SCALE GENOMIC DNA]</scope>
    <source>
        <strain evidence="5 6">WCA-380-WT-3C</strain>
    </source>
</reference>
<dbReference type="InterPro" id="IPR000055">
    <property type="entry name" value="Restrct_endonuc_typeI_TRD"/>
</dbReference>
<organism evidence="5 6">
    <name type="scientific">Enterococcus cecorum</name>
    <dbReference type="NCBI Taxonomy" id="44008"/>
    <lineage>
        <taxon>Bacteria</taxon>
        <taxon>Bacillati</taxon>
        <taxon>Bacillota</taxon>
        <taxon>Bacilli</taxon>
        <taxon>Lactobacillales</taxon>
        <taxon>Enterococcaceae</taxon>
        <taxon>Enterococcus</taxon>
    </lineage>
</organism>
<evidence type="ECO:0000313" key="6">
    <source>
        <dbReference type="Proteomes" id="UP000588071"/>
    </source>
</evidence>
<evidence type="ECO:0000259" key="4">
    <source>
        <dbReference type="Pfam" id="PF01420"/>
    </source>
</evidence>
<dbReference type="InterPro" id="IPR044946">
    <property type="entry name" value="Restrct_endonuc_typeI_TRD_sf"/>
</dbReference>
<dbReference type="GO" id="GO:0004519">
    <property type="term" value="F:endonuclease activity"/>
    <property type="evidence" value="ECO:0007669"/>
    <property type="project" value="UniProtKB-KW"/>
</dbReference>
<dbReference type="GO" id="GO:0009307">
    <property type="term" value="P:DNA restriction-modification system"/>
    <property type="evidence" value="ECO:0007669"/>
    <property type="project" value="UniProtKB-KW"/>
</dbReference>
<dbReference type="GO" id="GO:0003677">
    <property type="term" value="F:DNA binding"/>
    <property type="evidence" value="ECO:0007669"/>
    <property type="project" value="UniProtKB-KW"/>
</dbReference>
<gene>
    <name evidence="5" type="ORF">HF857_04510</name>
</gene>
<evidence type="ECO:0000256" key="1">
    <source>
        <dbReference type="ARBA" id="ARBA00010923"/>
    </source>
</evidence>
<name>A0A7X9NLC5_9ENTE</name>
<dbReference type="Pfam" id="PF01420">
    <property type="entry name" value="Methylase_S"/>
    <property type="match status" value="1"/>
</dbReference>
<dbReference type="Gene3D" id="1.10.287.1120">
    <property type="entry name" value="Bipartite methylase S protein"/>
    <property type="match status" value="1"/>
</dbReference>
<feature type="domain" description="Type I restriction modification DNA specificity" evidence="4">
    <location>
        <begin position="17"/>
        <end position="179"/>
    </location>
</feature>
<keyword evidence="5" id="KW-0378">Hydrolase</keyword>
<dbReference type="AlphaFoldDB" id="A0A7X9NLC5"/>
<dbReference type="EMBL" id="JABAFV010000005">
    <property type="protein sequence ID" value="NME49520.1"/>
    <property type="molecule type" value="Genomic_DNA"/>
</dbReference>
<keyword evidence="3" id="KW-0238">DNA-binding</keyword>
<proteinExistence type="inferred from homology"/>
<comment type="caution">
    <text evidence="5">The sequence shown here is derived from an EMBL/GenBank/DDBJ whole genome shotgun (WGS) entry which is preliminary data.</text>
</comment>
<keyword evidence="2" id="KW-0680">Restriction system</keyword>
<dbReference type="PANTHER" id="PTHR30408">
    <property type="entry name" value="TYPE-1 RESTRICTION ENZYME ECOKI SPECIFICITY PROTEIN"/>
    <property type="match status" value="1"/>
</dbReference>
<protein>
    <submittedName>
        <fullName evidence="5">Restriction endonuclease subunit S</fullName>
    </submittedName>
</protein>